<dbReference type="AlphaFoldDB" id="A0A3N2CZI4"/>
<gene>
    <name evidence="2" type="ORF">EDD33_3853</name>
</gene>
<comment type="caution">
    <text evidence="2">The sequence shown here is derived from an EMBL/GenBank/DDBJ whole genome shotgun (WGS) entry which is preliminary data.</text>
</comment>
<feature type="compositionally biased region" description="Low complexity" evidence="1">
    <location>
        <begin position="189"/>
        <end position="199"/>
    </location>
</feature>
<dbReference type="SUPFAM" id="SSF47162">
    <property type="entry name" value="Apolipoprotein"/>
    <property type="match status" value="1"/>
</dbReference>
<protein>
    <submittedName>
        <fullName evidence="2">Uncharacterized protein</fullName>
    </submittedName>
</protein>
<accession>A0A3N2CZI4</accession>
<keyword evidence="3" id="KW-1185">Reference proteome</keyword>
<feature type="region of interest" description="Disordered" evidence="1">
    <location>
        <begin position="167"/>
        <end position="216"/>
    </location>
</feature>
<organism evidence="2 3">
    <name type="scientific">Nocardioides aurantiacus</name>
    <dbReference type="NCBI Taxonomy" id="86796"/>
    <lineage>
        <taxon>Bacteria</taxon>
        <taxon>Bacillati</taxon>
        <taxon>Actinomycetota</taxon>
        <taxon>Actinomycetes</taxon>
        <taxon>Propionibacteriales</taxon>
        <taxon>Nocardioidaceae</taxon>
        <taxon>Nocardioides</taxon>
    </lineage>
</organism>
<name>A0A3N2CZI4_9ACTN</name>
<evidence type="ECO:0000313" key="3">
    <source>
        <dbReference type="Proteomes" id="UP000281738"/>
    </source>
</evidence>
<dbReference type="Proteomes" id="UP000281738">
    <property type="component" value="Unassembled WGS sequence"/>
</dbReference>
<dbReference type="Gene3D" id="1.20.120.20">
    <property type="entry name" value="Apolipoprotein"/>
    <property type="match status" value="1"/>
</dbReference>
<dbReference type="OrthoDB" id="3824652at2"/>
<proteinExistence type="predicted"/>
<dbReference type="EMBL" id="RKHO01000001">
    <property type="protein sequence ID" value="ROR92949.1"/>
    <property type="molecule type" value="Genomic_DNA"/>
</dbReference>
<sequence>MFRKSRKDKLVDQAQSLAHDLTEAIVPRVEKAREDLKPVLSDVRDAGAARLADARDAVAPKLADARDAVGPKLADVRDAGASRLADARDNAAPYVETARDRTILGVQQVVHDVRDQAHQAAAEADRRRVLATAAIKGEDVKKGSKGKKLLLIVALGAVGAVVGKKLAGGDQSDNWQSSYTPSPAPAAPAAPATHPVTTPEDPAESVDVTDTPDPKV</sequence>
<evidence type="ECO:0000256" key="1">
    <source>
        <dbReference type="SAM" id="MobiDB-lite"/>
    </source>
</evidence>
<reference evidence="2 3" key="1">
    <citation type="submission" date="2018-11" db="EMBL/GenBank/DDBJ databases">
        <title>Sequencing the genomes of 1000 actinobacteria strains.</title>
        <authorList>
            <person name="Klenk H.-P."/>
        </authorList>
    </citation>
    <scope>NUCLEOTIDE SEQUENCE [LARGE SCALE GENOMIC DNA]</scope>
    <source>
        <strain evidence="2 3">DSM 12652</strain>
    </source>
</reference>
<evidence type="ECO:0000313" key="2">
    <source>
        <dbReference type="EMBL" id="ROR92949.1"/>
    </source>
</evidence>
<dbReference type="RefSeq" id="WP_123392654.1">
    <property type="nucleotide sequence ID" value="NZ_RKHO01000001.1"/>
</dbReference>